<dbReference type="InterPro" id="IPR005162">
    <property type="entry name" value="Retrotrans_gag_dom"/>
</dbReference>
<proteinExistence type="predicted"/>
<dbReference type="Pfam" id="PF03732">
    <property type="entry name" value="Retrotrans_gag"/>
    <property type="match status" value="1"/>
</dbReference>
<name>A0ABM3HVY6_9MYRT</name>
<reference evidence="4" key="1">
    <citation type="submission" date="2025-08" db="UniProtKB">
        <authorList>
            <consortium name="RefSeq"/>
        </authorList>
    </citation>
    <scope>IDENTIFICATION</scope>
    <source>
        <tissue evidence="4">Leaf</tissue>
    </source>
</reference>
<evidence type="ECO:0000313" key="3">
    <source>
        <dbReference type="Proteomes" id="UP000827889"/>
    </source>
</evidence>
<gene>
    <name evidence="4" type="primary">LOC125316461</name>
</gene>
<feature type="region of interest" description="Disordered" evidence="1">
    <location>
        <begin position="1"/>
        <end position="24"/>
    </location>
</feature>
<evidence type="ECO:0000313" key="4">
    <source>
        <dbReference type="RefSeq" id="XP_048140755.1"/>
    </source>
</evidence>
<dbReference type="GeneID" id="125316461"/>
<sequence>MTNRGRGTGGASSSSAPRVEDPRVDGVLKALKQIGELLNRRAHKRAATTASQAEERVATAAQAAQAAAAVVHAAPGFNEKGDPELAPRRIAKMEKCFRVIGCTETEKVTPATYRLQDLTHDWWMATSSIVFPEGVGRMWATFAQVFNNKYFSVAARERKMREFRDLRQGNMTIEQYEIEFTGLAKYAPRMVENPEDNAMRFRDGLQPELRSRLIALNPNTYE</sequence>
<feature type="compositionally biased region" description="Gly residues" evidence="1">
    <location>
        <begin position="1"/>
        <end position="10"/>
    </location>
</feature>
<evidence type="ECO:0000256" key="1">
    <source>
        <dbReference type="SAM" id="MobiDB-lite"/>
    </source>
</evidence>
<feature type="domain" description="Retrotransposon gag" evidence="2">
    <location>
        <begin position="111"/>
        <end position="207"/>
    </location>
</feature>
<dbReference type="Proteomes" id="UP000827889">
    <property type="component" value="Chromosome 9"/>
</dbReference>
<accession>A0ABM3HVY6</accession>
<protein>
    <submittedName>
        <fullName evidence="4">Uncharacterized protein LOC125316461</fullName>
    </submittedName>
</protein>
<organism evidence="3 4">
    <name type="scientific">Rhodamnia argentea</name>
    <dbReference type="NCBI Taxonomy" id="178133"/>
    <lineage>
        <taxon>Eukaryota</taxon>
        <taxon>Viridiplantae</taxon>
        <taxon>Streptophyta</taxon>
        <taxon>Embryophyta</taxon>
        <taxon>Tracheophyta</taxon>
        <taxon>Spermatophyta</taxon>
        <taxon>Magnoliopsida</taxon>
        <taxon>eudicotyledons</taxon>
        <taxon>Gunneridae</taxon>
        <taxon>Pentapetalae</taxon>
        <taxon>rosids</taxon>
        <taxon>malvids</taxon>
        <taxon>Myrtales</taxon>
        <taxon>Myrtaceae</taxon>
        <taxon>Myrtoideae</taxon>
        <taxon>Myrteae</taxon>
        <taxon>Australasian group</taxon>
        <taxon>Rhodamnia</taxon>
    </lineage>
</organism>
<keyword evidence="3" id="KW-1185">Reference proteome</keyword>
<dbReference type="RefSeq" id="XP_048140755.1">
    <property type="nucleotide sequence ID" value="XM_048284798.1"/>
</dbReference>
<evidence type="ECO:0000259" key="2">
    <source>
        <dbReference type="Pfam" id="PF03732"/>
    </source>
</evidence>